<dbReference type="PANTHER" id="PTHR43244:SF1">
    <property type="entry name" value="5,10-METHYLENETETRAHYDROMETHANOPTERIN REDUCTASE"/>
    <property type="match status" value="1"/>
</dbReference>
<evidence type="ECO:0000256" key="1">
    <source>
        <dbReference type="ARBA" id="ARBA00023002"/>
    </source>
</evidence>
<gene>
    <name evidence="2" type="ORF">GCM10010226_89510</name>
</gene>
<accession>A0A918HRI8</accession>
<proteinExistence type="predicted"/>
<sequence>MENARLWDLPDAAPPPICVAVAGDRSCELAGRLADLVVVGDPQQELISAFDCHGGTGKPGVGQLPICHDTDRDAAITRAHDRFRWCCGGWPVIHAIRQRFLVETACLNAVS</sequence>
<evidence type="ECO:0000313" key="3">
    <source>
        <dbReference type="Proteomes" id="UP000646776"/>
    </source>
</evidence>
<dbReference type="InterPro" id="IPR036661">
    <property type="entry name" value="Luciferase-like_sf"/>
</dbReference>
<dbReference type="Proteomes" id="UP000646776">
    <property type="component" value="Unassembled WGS sequence"/>
</dbReference>
<dbReference type="AlphaFoldDB" id="A0A918HRI8"/>
<reference evidence="2" key="2">
    <citation type="submission" date="2020-09" db="EMBL/GenBank/DDBJ databases">
        <authorList>
            <person name="Sun Q."/>
            <person name="Ohkuma M."/>
        </authorList>
    </citation>
    <scope>NUCLEOTIDE SEQUENCE</scope>
    <source>
        <strain evidence="2">JCM 4125</strain>
    </source>
</reference>
<keyword evidence="3" id="KW-1185">Reference proteome</keyword>
<keyword evidence="1" id="KW-0560">Oxidoreductase</keyword>
<dbReference type="Gene3D" id="3.20.20.30">
    <property type="entry name" value="Luciferase-like domain"/>
    <property type="match status" value="1"/>
</dbReference>
<dbReference type="GO" id="GO:0016705">
    <property type="term" value="F:oxidoreductase activity, acting on paired donors, with incorporation or reduction of molecular oxygen"/>
    <property type="evidence" value="ECO:0007669"/>
    <property type="project" value="InterPro"/>
</dbReference>
<reference evidence="2" key="1">
    <citation type="journal article" date="2014" name="Int. J. Syst. Evol. Microbiol.">
        <title>Complete genome sequence of Corynebacterium casei LMG S-19264T (=DSM 44701T), isolated from a smear-ripened cheese.</title>
        <authorList>
            <consortium name="US DOE Joint Genome Institute (JGI-PGF)"/>
            <person name="Walter F."/>
            <person name="Albersmeier A."/>
            <person name="Kalinowski J."/>
            <person name="Ruckert C."/>
        </authorList>
    </citation>
    <scope>NUCLEOTIDE SEQUENCE</scope>
    <source>
        <strain evidence="2">JCM 4125</strain>
    </source>
</reference>
<dbReference type="InterPro" id="IPR050564">
    <property type="entry name" value="F420-G6PD/mer"/>
</dbReference>
<protein>
    <submittedName>
        <fullName evidence="2">Uncharacterized protein</fullName>
    </submittedName>
</protein>
<comment type="caution">
    <text evidence="2">The sequence shown here is derived from an EMBL/GenBank/DDBJ whole genome shotgun (WGS) entry which is preliminary data.</text>
</comment>
<evidence type="ECO:0000313" key="2">
    <source>
        <dbReference type="EMBL" id="GGT98244.1"/>
    </source>
</evidence>
<dbReference type="EMBL" id="BMSA01000056">
    <property type="protein sequence ID" value="GGT98244.1"/>
    <property type="molecule type" value="Genomic_DNA"/>
</dbReference>
<organism evidence="2 3">
    <name type="scientific">Streptomyces phaeofaciens</name>
    <dbReference type="NCBI Taxonomy" id="68254"/>
    <lineage>
        <taxon>Bacteria</taxon>
        <taxon>Bacillati</taxon>
        <taxon>Actinomycetota</taxon>
        <taxon>Actinomycetes</taxon>
        <taxon>Kitasatosporales</taxon>
        <taxon>Streptomycetaceae</taxon>
        <taxon>Streptomyces</taxon>
    </lineage>
</organism>
<dbReference type="PANTHER" id="PTHR43244">
    <property type="match status" value="1"/>
</dbReference>
<name>A0A918HRI8_9ACTN</name>
<dbReference type="SUPFAM" id="SSF51679">
    <property type="entry name" value="Bacterial luciferase-like"/>
    <property type="match status" value="1"/>
</dbReference>